<evidence type="ECO:0000313" key="2">
    <source>
        <dbReference type="Proteomes" id="UP000805193"/>
    </source>
</evidence>
<organism evidence="1 2">
    <name type="scientific">Ixodes persulcatus</name>
    <name type="common">Taiga tick</name>
    <dbReference type="NCBI Taxonomy" id="34615"/>
    <lineage>
        <taxon>Eukaryota</taxon>
        <taxon>Metazoa</taxon>
        <taxon>Ecdysozoa</taxon>
        <taxon>Arthropoda</taxon>
        <taxon>Chelicerata</taxon>
        <taxon>Arachnida</taxon>
        <taxon>Acari</taxon>
        <taxon>Parasitiformes</taxon>
        <taxon>Ixodida</taxon>
        <taxon>Ixodoidea</taxon>
        <taxon>Ixodidae</taxon>
        <taxon>Ixodinae</taxon>
        <taxon>Ixodes</taxon>
    </lineage>
</organism>
<keyword evidence="2" id="KW-1185">Reference proteome</keyword>
<comment type="caution">
    <text evidence="1">The sequence shown here is derived from an EMBL/GenBank/DDBJ whole genome shotgun (WGS) entry which is preliminary data.</text>
</comment>
<dbReference type="Proteomes" id="UP000805193">
    <property type="component" value="Unassembled WGS sequence"/>
</dbReference>
<name>A0AC60PDB7_IXOPE</name>
<reference evidence="1 2" key="1">
    <citation type="journal article" date="2020" name="Cell">
        <title>Large-Scale Comparative Analyses of Tick Genomes Elucidate Their Genetic Diversity and Vector Capacities.</title>
        <authorList>
            <consortium name="Tick Genome and Microbiome Consortium (TIGMIC)"/>
            <person name="Jia N."/>
            <person name="Wang J."/>
            <person name="Shi W."/>
            <person name="Du L."/>
            <person name="Sun Y."/>
            <person name="Zhan W."/>
            <person name="Jiang J.F."/>
            <person name="Wang Q."/>
            <person name="Zhang B."/>
            <person name="Ji P."/>
            <person name="Bell-Sakyi L."/>
            <person name="Cui X.M."/>
            <person name="Yuan T.T."/>
            <person name="Jiang B.G."/>
            <person name="Yang W.F."/>
            <person name="Lam T.T."/>
            <person name="Chang Q.C."/>
            <person name="Ding S.J."/>
            <person name="Wang X.J."/>
            <person name="Zhu J.G."/>
            <person name="Ruan X.D."/>
            <person name="Zhao L."/>
            <person name="Wei J.T."/>
            <person name="Ye R.Z."/>
            <person name="Que T.C."/>
            <person name="Du C.H."/>
            <person name="Zhou Y.H."/>
            <person name="Cheng J.X."/>
            <person name="Dai P.F."/>
            <person name="Guo W.B."/>
            <person name="Han X.H."/>
            <person name="Huang E.J."/>
            <person name="Li L.F."/>
            <person name="Wei W."/>
            <person name="Gao Y.C."/>
            <person name="Liu J.Z."/>
            <person name="Shao H.Z."/>
            <person name="Wang X."/>
            <person name="Wang C.C."/>
            <person name="Yang T.C."/>
            <person name="Huo Q.B."/>
            <person name="Li W."/>
            <person name="Chen H.Y."/>
            <person name="Chen S.E."/>
            <person name="Zhou L.G."/>
            <person name="Ni X.B."/>
            <person name="Tian J.H."/>
            <person name="Sheng Y."/>
            <person name="Liu T."/>
            <person name="Pan Y.S."/>
            <person name="Xia L.Y."/>
            <person name="Li J."/>
            <person name="Zhao F."/>
            <person name="Cao W.C."/>
        </authorList>
    </citation>
    <scope>NUCLEOTIDE SEQUENCE [LARGE SCALE GENOMIC DNA]</scope>
    <source>
        <strain evidence="1">Iper-2018</strain>
    </source>
</reference>
<sequence>MTAVYEEADPTYENKFQCLRKVGPEFLGRTLVDGACLRSEELPGQPEDHDGWAKVARHLAESIALGGGTVAADARTLRTDSSDAFLPAADHGSCLHVIWDQPLALGSRRRTMPLPRSRTPSVARPCDR</sequence>
<evidence type="ECO:0000313" key="1">
    <source>
        <dbReference type="EMBL" id="KAG0417246.1"/>
    </source>
</evidence>
<accession>A0AC60PDB7</accession>
<proteinExistence type="predicted"/>
<dbReference type="EMBL" id="JABSTQ010010864">
    <property type="protein sequence ID" value="KAG0417246.1"/>
    <property type="molecule type" value="Genomic_DNA"/>
</dbReference>
<gene>
    <name evidence="1" type="ORF">HPB47_005747</name>
</gene>
<protein>
    <submittedName>
        <fullName evidence="1">Uncharacterized protein</fullName>
    </submittedName>
</protein>